<feature type="transmembrane region" description="Helical" evidence="1">
    <location>
        <begin position="174"/>
        <end position="193"/>
    </location>
</feature>
<dbReference type="Proteomes" id="UP000574390">
    <property type="component" value="Unassembled WGS sequence"/>
</dbReference>
<sequence>LDSALTVLVSPLSRKELAHTLSTRLVSKRTAFRSRLCCLEKARLGVEHHYWMEDMGDKFDVLDVIYEVDADTVRPLYSDRTSVTPVEAMLENRVQQPFDRSLPPWRVFMVNERVTRGQQALVRTSLVFNLHHVLGDGFTLMNALLDTTTPRDEYGANPKAVSHWRPRSMAADLLSLRWIVFWICMIPIALLKLTY</sequence>
<feature type="non-terminal residue" evidence="2">
    <location>
        <position position="195"/>
    </location>
</feature>
<proteinExistence type="predicted"/>
<dbReference type="EMBL" id="JABANM010012000">
    <property type="protein sequence ID" value="KAF4736755.1"/>
    <property type="molecule type" value="Genomic_DNA"/>
</dbReference>
<feature type="non-terminal residue" evidence="2">
    <location>
        <position position="1"/>
    </location>
</feature>
<comment type="caution">
    <text evidence="2">The sequence shown here is derived from an EMBL/GenBank/DDBJ whole genome shotgun (WGS) entry which is preliminary data.</text>
</comment>
<keyword evidence="1" id="KW-0812">Transmembrane</keyword>
<keyword evidence="1" id="KW-0472">Membrane</keyword>
<keyword evidence="1" id="KW-1133">Transmembrane helix</keyword>
<evidence type="ECO:0000313" key="2">
    <source>
        <dbReference type="EMBL" id="KAF4736755.1"/>
    </source>
</evidence>
<gene>
    <name evidence="2" type="ORF">FOZ62_015044</name>
</gene>
<protein>
    <recommendedName>
        <fullName evidence="4">Diacylglycerol O-acyltransferase</fullName>
    </recommendedName>
</protein>
<accession>A0A7J6SVD8</accession>
<evidence type="ECO:0000313" key="3">
    <source>
        <dbReference type="Proteomes" id="UP000574390"/>
    </source>
</evidence>
<organism evidence="2 3">
    <name type="scientific">Perkinsus olseni</name>
    <name type="common">Perkinsus atlanticus</name>
    <dbReference type="NCBI Taxonomy" id="32597"/>
    <lineage>
        <taxon>Eukaryota</taxon>
        <taxon>Sar</taxon>
        <taxon>Alveolata</taxon>
        <taxon>Perkinsozoa</taxon>
        <taxon>Perkinsea</taxon>
        <taxon>Perkinsida</taxon>
        <taxon>Perkinsidae</taxon>
        <taxon>Perkinsus</taxon>
    </lineage>
</organism>
<dbReference type="AlphaFoldDB" id="A0A7J6SVD8"/>
<name>A0A7J6SVD8_PEROL</name>
<evidence type="ECO:0000256" key="1">
    <source>
        <dbReference type="SAM" id="Phobius"/>
    </source>
</evidence>
<evidence type="ECO:0008006" key="4">
    <source>
        <dbReference type="Google" id="ProtNLM"/>
    </source>
</evidence>
<reference evidence="2 3" key="1">
    <citation type="submission" date="2020-04" db="EMBL/GenBank/DDBJ databases">
        <title>Perkinsus olseni comparative genomics.</title>
        <authorList>
            <person name="Bogema D.R."/>
        </authorList>
    </citation>
    <scope>NUCLEOTIDE SEQUENCE [LARGE SCALE GENOMIC DNA]</scope>
    <source>
        <strain evidence="2">ATCC PRA-205</strain>
    </source>
</reference>